<dbReference type="RefSeq" id="WP_027496068.1">
    <property type="nucleotide sequence ID" value="NZ_CAKKLU010000011.1"/>
</dbReference>
<dbReference type="KEGG" id="rhs:A3Q41_02810"/>
<keyword evidence="2" id="KW-1185">Reference proteome</keyword>
<dbReference type="InterPro" id="IPR019587">
    <property type="entry name" value="Polyketide_cyclase/dehydratase"/>
</dbReference>
<dbReference type="InterPro" id="IPR023393">
    <property type="entry name" value="START-like_dom_sf"/>
</dbReference>
<gene>
    <name evidence="1" type="ORF">A3Q41_02810</name>
</gene>
<evidence type="ECO:0008006" key="3">
    <source>
        <dbReference type="Google" id="ProtNLM"/>
    </source>
</evidence>
<organism evidence="1 2">
    <name type="scientific">Rhodococcoides fascians</name>
    <name type="common">Rhodococcus fascians</name>
    <dbReference type="NCBI Taxonomy" id="1828"/>
    <lineage>
        <taxon>Bacteria</taxon>
        <taxon>Bacillati</taxon>
        <taxon>Actinomycetota</taxon>
        <taxon>Actinomycetes</taxon>
        <taxon>Mycobacteriales</taxon>
        <taxon>Nocardiaceae</taxon>
        <taxon>Rhodococcoides</taxon>
    </lineage>
</organism>
<dbReference type="PATRIC" id="fig|1653479.3.peg.2839"/>
<dbReference type="SUPFAM" id="SSF55961">
    <property type="entry name" value="Bet v1-like"/>
    <property type="match status" value="1"/>
</dbReference>
<evidence type="ECO:0000313" key="1">
    <source>
        <dbReference type="EMBL" id="AMY24103.1"/>
    </source>
</evidence>
<dbReference type="EMBL" id="CP015220">
    <property type="protein sequence ID" value="AMY24103.1"/>
    <property type="molecule type" value="Genomic_DNA"/>
</dbReference>
<dbReference type="AlphaFoldDB" id="A0A143QLQ6"/>
<accession>A0A143QLQ6</accession>
<name>A0A143QLQ6_RHOFA</name>
<evidence type="ECO:0000313" key="2">
    <source>
        <dbReference type="Proteomes" id="UP000076038"/>
    </source>
</evidence>
<protein>
    <recommendedName>
        <fullName evidence="3">Cyclase</fullName>
    </recommendedName>
</protein>
<dbReference type="PANTHER" id="PTHR39683">
    <property type="entry name" value="CONSERVED PROTEIN TB16.3"/>
    <property type="match status" value="1"/>
</dbReference>
<dbReference type="OrthoDB" id="4730534at2"/>
<dbReference type="PANTHER" id="PTHR39683:SF4">
    <property type="entry name" value="COENZYME Q-BINDING PROTEIN COQ10 START DOMAIN-CONTAINING PROTEIN"/>
    <property type="match status" value="1"/>
</dbReference>
<dbReference type="CDD" id="cd07819">
    <property type="entry name" value="SRPBCC_2"/>
    <property type="match status" value="1"/>
</dbReference>
<reference evidence="2" key="2">
    <citation type="submission" date="2016-04" db="EMBL/GenBank/DDBJ databases">
        <title>Complete Genome and Plasmid Sequences for Rhodococcus fascians D188 and Draft Sequences for Rhodococcus spp. Isolates PBTS 1 and PBTS 2.</title>
        <authorList>
            <person name="Stamer R."/>
            <person name="Vereecke D."/>
            <person name="Zhang Y."/>
            <person name="Schilkey F."/>
            <person name="Devitt N."/>
            <person name="Randall J."/>
        </authorList>
    </citation>
    <scope>NUCLEOTIDE SEQUENCE [LARGE SCALE GENOMIC DNA]</scope>
    <source>
        <strain evidence="2">PBTS2</strain>
    </source>
</reference>
<sequence>MAVTVNKSVDIEADAATILDVLADVEGIPSWSPVHKKCEVVDRFDDGRPNHVKMKVSIIGINDEQLVQYTWSENEVSWSLVESTQQKAQEGRYTLTPKGNGTHVEFELTVDPKAPLPGFLVKKGTKTILEAATEGLRQHVVG</sequence>
<dbReference type="GeneID" id="93552931"/>
<accession>A0A260UFR7</accession>
<dbReference type="Proteomes" id="UP000076038">
    <property type="component" value="Chromosome"/>
</dbReference>
<proteinExistence type="predicted"/>
<dbReference type="Pfam" id="PF10604">
    <property type="entry name" value="Polyketide_cyc2"/>
    <property type="match status" value="1"/>
</dbReference>
<dbReference type="Gene3D" id="3.30.530.20">
    <property type="match status" value="1"/>
</dbReference>
<reference evidence="1 2" key="1">
    <citation type="journal article" date="2016" name="Genome Announc.">
        <title>Complete Genome and Plasmid Sequences for Rhodococcus fascians D188 and Draft Sequences for Rhodococcus Isolates PBTS 1 and PBTS 2.</title>
        <authorList>
            <person name="Stamler R.A."/>
            <person name="Vereecke D."/>
            <person name="Zhang Y."/>
            <person name="Schilkey F."/>
            <person name="Devitt N."/>
            <person name="Randall J.J."/>
        </authorList>
    </citation>
    <scope>NUCLEOTIDE SEQUENCE [LARGE SCALE GENOMIC DNA]</scope>
    <source>
        <strain evidence="1 2">PBTS2</strain>
    </source>
</reference>